<evidence type="ECO:0000259" key="1">
    <source>
        <dbReference type="Pfam" id="PF08885"/>
    </source>
</evidence>
<comment type="caution">
    <text evidence="2">The sequence shown here is derived from an EMBL/GenBank/DDBJ whole genome shotgun (WGS) entry which is preliminary data.</text>
</comment>
<dbReference type="InterPro" id="IPR014982">
    <property type="entry name" value="GSCFA"/>
</dbReference>
<evidence type="ECO:0000313" key="3">
    <source>
        <dbReference type="Proteomes" id="UP001319080"/>
    </source>
</evidence>
<reference evidence="2 3" key="1">
    <citation type="submission" date="2021-05" db="EMBL/GenBank/DDBJ databases">
        <title>A Polyphasic approach of four new species of the genus Ohtaekwangia: Ohtaekwangia histidinii sp. nov., Ohtaekwangia cretensis sp. nov., Ohtaekwangia indiensis sp. nov., Ohtaekwangia reichenbachii sp. nov. from diverse environment.</title>
        <authorList>
            <person name="Octaviana S."/>
        </authorList>
    </citation>
    <scope>NUCLEOTIDE SEQUENCE [LARGE SCALE GENOMIC DNA]</scope>
    <source>
        <strain evidence="2 3">PWU5</strain>
    </source>
</reference>
<accession>A0AAP2DU17</accession>
<dbReference type="InterPro" id="IPR036514">
    <property type="entry name" value="SGNH_hydro_sf"/>
</dbReference>
<gene>
    <name evidence="2" type="ORF">KK062_04435</name>
</gene>
<evidence type="ECO:0000313" key="2">
    <source>
        <dbReference type="EMBL" id="MBT1707453.1"/>
    </source>
</evidence>
<dbReference type="EMBL" id="JAHESE010000002">
    <property type="protein sequence ID" value="MBT1707453.1"/>
    <property type="molecule type" value="Genomic_DNA"/>
</dbReference>
<feature type="domain" description="GSCFA" evidence="1">
    <location>
        <begin position="22"/>
        <end position="258"/>
    </location>
</feature>
<name>A0AAP2DU17_9BACT</name>
<dbReference type="Proteomes" id="UP001319080">
    <property type="component" value="Unassembled WGS sequence"/>
</dbReference>
<keyword evidence="3" id="KW-1185">Reference proteome</keyword>
<dbReference type="Gene3D" id="3.40.50.1110">
    <property type="entry name" value="SGNH hydrolase"/>
    <property type="match status" value="1"/>
</dbReference>
<dbReference type="AlphaFoldDB" id="A0AAP2DU17"/>
<proteinExistence type="predicted"/>
<dbReference type="RefSeq" id="WP_254083041.1">
    <property type="nucleotide sequence ID" value="NZ_JAHESE010000002.1"/>
</dbReference>
<dbReference type="SUPFAM" id="SSF52266">
    <property type="entry name" value="SGNH hydrolase"/>
    <property type="match status" value="1"/>
</dbReference>
<dbReference type="GO" id="GO:0016788">
    <property type="term" value="F:hydrolase activity, acting on ester bonds"/>
    <property type="evidence" value="ECO:0007669"/>
    <property type="project" value="UniProtKB-ARBA"/>
</dbReference>
<dbReference type="Pfam" id="PF08885">
    <property type="entry name" value="GSCFA"/>
    <property type="match status" value="1"/>
</dbReference>
<sequence>MNSFRTIVNAGVSTHTLAITSRIATLGSCFADSIGSRLAALKLPTLANPFGTLYNPLSIHKALDYAARATSIPAHTYLQHDDVHLNYDFHSELSALTHDALAHRLEHRVETAHAFLQQTDYLLLTYGTAWAYTRRDTGEVVANCHKQSAALFDKTLLTAEAIVASFESTLTTLRAQHPNLRVILTVSPVRHIKDTLALNSVSKSVLRVACHTLQERFDYVEYFPAFEIMLDDLRDYRFYKADLLHPTEEAEAYIWQQFKARYFDNALLAFADKWTSIQQALTHRPFHPASRAHQRFLRDTVRRLEELKSFVDVEEEINSIKLQLIS</sequence>
<organism evidence="2 3">
    <name type="scientific">Dawidia cretensis</name>
    <dbReference type="NCBI Taxonomy" id="2782350"/>
    <lineage>
        <taxon>Bacteria</taxon>
        <taxon>Pseudomonadati</taxon>
        <taxon>Bacteroidota</taxon>
        <taxon>Cytophagia</taxon>
        <taxon>Cytophagales</taxon>
        <taxon>Chryseotaleaceae</taxon>
        <taxon>Dawidia</taxon>
    </lineage>
</organism>
<protein>
    <submittedName>
        <fullName evidence="2">GSCFA domain-containing protein</fullName>
    </submittedName>
</protein>